<comment type="subunit">
    <text evidence="8">Associates with the 50S ribosomal subunit.</text>
</comment>
<proteinExistence type="inferred from homology"/>
<feature type="binding site" evidence="8">
    <location>
        <begin position="294"/>
        <end position="298"/>
    </location>
    <ligand>
        <name>GTP</name>
        <dbReference type="ChEBI" id="CHEBI:37565"/>
        <label>2</label>
    </ligand>
</feature>
<gene>
    <name evidence="8 12" type="primary">der</name>
    <name evidence="12" type="ORF">GCM10025867_24610</name>
</gene>
<dbReference type="Pfam" id="PF14714">
    <property type="entry name" value="KH_dom-like"/>
    <property type="match status" value="1"/>
</dbReference>
<evidence type="ECO:0000256" key="2">
    <source>
        <dbReference type="ARBA" id="ARBA00020953"/>
    </source>
</evidence>
<dbReference type="PRINTS" id="PR00326">
    <property type="entry name" value="GTP1OBG"/>
</dbReference>
<evidence type="ECO:0000256" key="10">
    <source>
        <dbReference type="RuleBase" id="RU004481"/>
    </source>
</evidence>
<dbReference type="PROSITE" id="PS51712">
    <property type="entry name" value="G_ENGA"/>
    <property type="match status" value="2"/>
</dbReference>
<dbReference type="Gene3D" id="3.40.50.300">
    <property type="entry name" value="P-loop containing nucleotide triphosphate hydrolases"/>
    <property type="match status" value="2"/>
</dbReference>
<dbReference type="InterPro" id="IPR016484">
    <property type="entry name" value="GTPase_Der"/>
</dbReference>
<evidence type="ECO:0000259" key="11">
    <source>
        <dbReference type="PROSITE" id="PS51712"/>
    </source>
</evidence>
<evidence type="ECO:0000256" key="4">
    <source>
        <dbReference type="ARBA" id="ARBA00022737"/>
    </source>
</evidence>
<dbReference type="InterPro" id="IPR015946">
    <property type="entry name" value="KH_dom-like_a/b"/>
</dbReference>
<keyword evidence="4 10" id="KW-0677">Repeat</keyword>
<keyword evidence="5 8" id="KW-0547">Nucleotide-binding</keyword>
<feature type="domain" description="EngA-type G" evidence="11">
    <location>
        <begin position="241"/>
        <end position="414"/>
    </location>
</feature>
<dbReference type="PIRSF" id="PIRSF006485">
    <property type="entry name" value="GTP-binding_EngA"/>
    <property type="match status" value="1"/>
</dbReference>
<dbReference type="PANTHER" id="PTHR43834:SF6">
    <property type="entry name" value="GTPASE DER"/>
    <property type="match status" value="1"/>
</dbReference>
<keyword evidence="13" id="KW-1185">Reference proteome</keyword>
<dbReference type="InterPro" id="IPR031166">
    <property type="entry name" value="G_ENGA"/>
</dbReference>
<comment type="function">
    <text evidence="8 10">GTPase that plays an essential role in the late steps of ribosome biogenesis.</text>
</comment>
<dbReference type="CDD" id="cd01895">
    <property type="entry name" value="EngA2"/>
    <property type="match status" value="1"/>
</dbReference>
<evidence type="ECO:0000256" key="3">
    <source>
        <dbReference type="ARBA" id="ARBA00022517"/>
    </source>
</evidence>
<sequence>MAKEDDFPEFDDSMADRLATLDDVDAEQRASALKQGLGDYELDDEDIDVLEGAEWDPNAVTYSPALPVLAIVGRPNVGKSQLVNRIIGRREAVVEDKPGVTRDRVSYKAEWAGRRYTIVDTGGWEPDAIGIDASVAMQAEIAVDLADAVLFVVDVNVGATATDEHVVRMLRATHKPVLLVANKTDDDRKAIEAAELWSLGLGEPFPVSALHGRGVADLLDKAMTMLPAVSNVAKEEIGGPRRVAILGRPNVGKSSLLNRAAGEERVVVNEIAGTTRDPVDEQVEIGGRIWTFVDTAGIRKRVHLQQGADFYASLRTSAALEKAEVAVVVLDVTEQISTQDLRIIDLVLESGRALVLAFNKWDLLDDDRRRYLEREIEQDLDHVSWAPRVNISAKTGRHLERLVPALELALESWDTRIPTGKFNALLAELTQEHPHPVRGGKQPRILFGTQAANRPPTFVLFTTGFLDPQYRRFITRRLREIFGFEGTPITVNMRVREKRKRS</sequence>
<dbReference type="NCBIfam" id="TIGR03594">
    <property type="entry name" value="GTPase_EngA"/>
    <property type="match status" value="1"/>
</dbReference>
<evidence type="ECO:0000256" key="5">
    <source>
        <dbReference type="ARBA" id="ARBA00022741"/>
    </source>
</evidence>
<evidence type="ECO:0000256" key="1">
    <source>
        <dbReference type="ARBA" id="ARBA00008279"/>
    </source>
</evidence>
<dbReference type="HAMAP" id="MF_00195">
    <property type="entry name" value="GTPase_Der"/>
    <property type="match status" value="1"/>
</dbReference>
<feature type="binding site" evidence="8">
    <location>
        <begin position="73"/>
        <end position="80"/>
    </location>
    <ligand>
        <name>GTP</name>
        <dbReference type="ChEBI" id="CHEBI:37565"/>
        <label>1</label>
    </ligand>
</feature>
<evidence type="ECO:0000313" key="13">
    <source>
        <dbReference type="Proteomes" id="UP001321486"/>
    </source>
</evidence>
<keyword evidence="3 8" id="KW-0690">Ribosome biogenesis</keyword>
<dbReference type="InterPro" id="IPR032859">
    <property type="entry name" value="KH_dom-like"/>
</dbReference>
<dbReference type="InterPro" id="IPR027417">
    <property type="entry name" value="P-loop_NTPase"/>
</dbReference>
<name>A0ABN6Y2W5_9MICO</name>
<dbReference type="NCBIfam" id="NF002828">
    <property type="entry name" value="PRK03003.1"/>
    <property type="match status" value="1"/>
</dbReference>
<dbReference type="Gene3D" id="3.30.300.20">
    <property type="match status" value="1"/>
</dbReference>
<keyword evidence="6 8" id="KW-0342">GTP-binding</keyword>
<feature type="binding site" evidence="8">
    <location>
        <begin position="359"/>
        <end position="362"/>
    </location>
    <ligand>
        <name>GTP</name>
        <dbReference type="ChEBI" id="CHEBI:37565"/>
        <label>2</label>
    </ligand>
</feature>
<dbReference type="PANTHER" id="PTHR43834">
    <property type="entry name" value="GTPASE DER"/>
    <property type="match status" value="1"/>
</dbReference>
<protein>
    <recommendedName>
        <fullName evidence="2 8">GTPase Der</fullName>
    </recommendedName>
    <alternativeName>
        <fullName evidence="7 8">GTP-binding protein EngA</fullName>
    </alternativeName>
</protein>
<evidence type="ECO:0000256" key="9">
    <source>
        <dbReference type="PROSITE-ProRule" id="PRU01049"/>
    </source>
</evidence>
<feature type="binding site" evidence="8">
    <location>
        <begin position="182"/>
        <end position="185"/>
    </location>
    <ligand>
        <name>GTP</name>
        <dbReference type="ChEBI" id="CHEBI:37565"/>
        <label>1</label>
    </ligand>
</feature>
<accession>A0ABN6Y2W5</accession>
<feature type="binding site" evidence="8">
    <location>
        <begin position="247"/>
        <end position="254"/>
    </location>
    <ligand>
        <name>GTP</name>
        <dbReference type="ChEBI" id="CHEBI:37565"/>
        <label>2</label>
    </ligand>
</feature>
<dbReference type="Pfam" id="PF01926">
    <property type="entry name" value="MMR_HSR1"/>
    <property type="match status" value="2"/>
</dbReference>
<comment type="similarity">
    <text evidence="1 8 9 10">Belongs to the TRAFAC class TrmE-Era-EngA-EngB-Septin-like GTPase superfamily. EngA (Der) GTPase family.</text>
</comment>
<dbReference type="CDD" id="cd01894">
    <property type="entry name" value="EngA1"/>
    <property type="match status" value="1"/>
</dbReference>
<evidence type="ECO:0000313" key="12">
    <source>
        <dbReference type="EMBL" id="BDZ50220.1"/>
    </source>
</evidence>
<evidence type="ECO:0000256" key="6">
    <source>
        <dbReference type="ARBA" id="ARBA00023134"/>
    </source>
</evidence>
<dbReference type="InterPro" id="IPR005225">
    <property type="entry name" value="Small_GTP-bd"/>
</dbReference>
<dbReference type="SUPFAM" id="SSF52540">
    <property type="entry name" value="P-loop containing nucleoside triphosphate hydrolases"/>
    <property type="match status" value="2"/>
</dbReference>
<feature type="binding site" evidence="8">
    <location>
        <begin position="120"/>
        <end position="124"/>
    </location>
    <ligand>
        <name>GTP</name>
        <dbReference type="ChEBI" id="CHEBI:37565"/>
        <label>1</label>
    </ligand>
</feature>
<evidence type="ECO:0000256" key="7">
    <source>
        <dbReference type="ARBA" id="ARBA00032345"/>
    </source>
</evidence>
<dbReference type="NCBIfam" id="TIGR00231">
    <property type="entry name" value="small_GTP"/>
    <property type="match status" value="2"/>
</dbReference>
<reference evidence="13" key="1">
    <citation type="journal article" date="2019" name="Int. J. Syst. Evol. Microbiol.">
        <title>The Global Catalogue of Microorganisms (GCM) 10K type strain sequencing project: providing services to taxonomists for standard genome sequencing and annotation.</title>
        <authorList>
            <consortium name="The Broad Institute Genomics Platform"/>
            <consortium name="The Broad Institute Genome Sequencing Center for Infectious Disease"/>
            <person name="Wu L."/>
            <person name="Ma J."/>
        </authorList>
    </citation>
    <scope>NUCLEOTIDE SEQUENCE [LARGE SCALE GENOMIC DNA]</scope>
    <source>
        <strain evidence="13">NBRC 108728</strain>
    </source>
</reference>
<dbReference type="InterPro" id="IPR006073">
    <property type="entry name" value="GTP-bd"/>
</dbReference>
<dbReference type="Proteomes" id="UP001321486">
    <property type="component" value="Chromosome"/>
</dbReference>
<feature type="domain" description="EngA-type G" evidence="11">
    <location>
        <begin position="67"/>
        <end position="230"/>
    </location>
</feature>
<dbReference type="EMBL" id="AP027732">
    <property type="protein sequence ID" value="BDZ50220.1"/>
    <property type="molecule type" value="Genomic_DNA"/>
</dbReference>
<organism evidence="12 13">
    <name type="scientific">Frondihabitans sucicola</name>
    <dbReference type="NCBI Taxonomy" id="1268041"/>
    <lineage>
        <taxon>Bacteria</taxon>
        <taxon>Bacillati</taxon>
        <taxon>Actinomycetota</taxon>
        <taxon>Actinomycetes</taxon>
        <taxon>Micrococcales</taxon>
        <taxon>Microbacteriaceae</taxon>
        <taxon>Frondihabitans</taxon>
    </lineage>
</organism>
<evidence type="ECO:0000256" key="8">
    <source>
        <dbReference type="HAMAP-Rule" id="MF_00195"/>
    </source>
</evidence>